<protein>
    <submittedName>
        <fullName evidence="1">Uncharacterized protein</fullName>
    </submittedName>
</protein>
<dbReference type="EMBL" id="JAIWYP010000010">
    <property type="protein sequence ID" value="KAH3749938.1"/>
    <property type="molecule type" value="Genomic_DNA"/>
</dbReference>
<proteinExistence type="predicted"/>
<comment type="caution">
    <text evidence="1">The sequence shown here is derived from an EMBL/GenBank/DDBJ whole genome shotgun (WGS) entry which is preliminary data.</text>
</comment>
<dbReference type="AlphaFoldDB" id="A0A9D4DJ66"/>
<accession>A0A9D4DJ66</accession>
<dbReference type="SUPFAM" id="SSF63825">
    <property type="entry name" value="YWTD domain"/>
    <property type="match status" value="1"/>
</dbReference>
<dbReference type="Gene3D" id="2.120.10.30">
    <property type="entry name" value="TolB, C-terminal domain"/>
    <property type="match status" value="1"/>
</dbReference>
<organism evidence="1 2">
    <name type="scientific">Dreissena polymorpha</name>
    <name type="common">Zebra mussel</name>
    <name type="synonym">Mytilus polymorpha</name>
    <dbReference type="NCBI Taxonomy" id="45954"/>
    <lineage>
        <taxon>Eukaryota</taxon>
        <taxon>Metazoa</taxon>
        <taxon>Spiralia</taxon>
        <taxon>Lophotrochozoa</taxon>
        <taxon>Mollusca</taxon>
        <taxon>Bivalvia</taxon>
        <taxon>Autobranchia</taxon>
        <taxon>Heteroconchia</taxon>
        <taxon>Euheterodonta</taxon>
        <taxon>Imparidentia</taxon>
        <taxon>Neoheterodontei</taxon>
        <taxon>Myida</taxon>
        <taxon>Dreissenoidea</taxon>
        <taxon>Dreissenidae</taxon>
        <taxon>Dreissena</taxon>
    </lineage>
</organism>
<name>A0A9D4DJ66_DREPO</name>
<sequence length="254" mass="27446">MVTTTWTHGVIIDDAAPNNHTCDEGSGYLDGETLHVSLKGGTGQSLTLINKRRLEQMTQGSEVLVVEPKKTHEVQFVSVNDGQLVKGRKLQFQHNCNGIAHNLQDLYLTSSTALYKYSMSGDLLRKLYEDKSGGSTVNKCAVSSSGDKIHVLVTNLSHSKVLTLDRDGTVLHTFTDPGLKYQAGIHMTALGQVLVCGRLSSTVLQLDGEGKKKLATLATRSDGVDGPWSVCYNRNTASIIVGQTGSSILVFKVK</sequence>
<keyword evidence="2" id="KW-1185">Reference proteome</keyword>
<gene>
    <name evidence="1" type="ORF">DPMN_184453</name>
</gene>
<reference evidence="1" key="2">
    <citation type="submission" date="2020-11" db="EMBL/GenBank/DDBJ databases">
        <authorList>
            <person name="McCartney M.A."/>
            <person name="Auch B."/>
            <person name="Kono T."/>
            <person name="Mallez S."/>
            <person name="Becker A."/>
            <person name="Gohl D.M."/>
            <person name="Silverstein K.A.T."/>
            <person name="Koren S."/>
            <person name="Bechman K.B."/>
            <person name="Herman A."/>
            <person name="Abrahante J.E."/>
            <person name="Garbe J."/>
        </authorList>
    </citation>
    <scope>NUCLEOTIDE SEQUENCE</scope>
    <source>
        <strain evidence="1">Duluth1</strain>
        <tissue evidence="1">Whole animal</tissue>
    </source>
</reference>
<evidence type="ECO:0000313" key="2">
    <source>
        <dbReference type="Proteomes" id="UP000828390"/>
    </source>
</evidence>
<evidence type="ECO:0000313" key="1">
    <source>
        <dbReference type="EMBL" id="KAH3749938.1"/>
    </source>
</evidence>
<dbReference type="InterPro" id="IPR011042">
    <property type="entry name" value="6-blade_b-propeller_TolB-like"/>
</dbReference>
<reference evidence="1" key="1">
    <citation type="journal article" date="2019" name="bioRxiv">
        <title>The Genome of the Zebra Mussel, Dreissena polymorpha: A Resource for Invasive Species Research.</title>
        <authorList>
            <person name="McCartney M.A."/>
            <person name="Auch B."/>
            <person name="Kono T."/>
            <person name="Mallez S."/>
            <person name="Zhang Y."/>
            <person name="Obille A."/>
            <person name="Becker A."/>
            <person name="Abrahante J.E."/>
            <person name="Garbe J."/>
            <person name="Badalamenti J.P."/>
            <person name="Herman A."/>
            <person name="Mangelson H."/>
            <person name="Liachko I."/>
            <person name="Sullivan S."/>
            <person name="Sone E.D."/>
            <person name="Koren S."/>
            <person name="Silverstein K.A.T."/>
            <person name="Beckman K.B."/>
            <person name="Gohl D.M."/>
        </authorList>
    </citation>
    <scope>NUCLEOTIDE SEQUENCE</scope>
    <source>
        <strain evidence="1">Duluth1</strain>
        <tissue evidence="1">Whole animal</tissue>
    </source>
</reference>
<dbReference type="Proteomes" id="UP000828390">
    <property type="component" value="Unassembled WGS sequence"/>
</dbReference>